<organism evidence="1">
    <name type="scientific">Anguilla anguilla</name>
    <name type="common">European freshwater eel</name>
    <name type="synonym">Muraena anguilla</name>
    <dbReference type="NCBI Taxonomy" id="7936"/>
    <lineage>
        <taxon>Eukaryota</taxon>
        <taxon>Metazoa</taxon>
        <taxon>Chordata</taxon>
        <taxon>Craniata</taxon>
        <taxon>Vertebrata</taxon>
        <taxon>Euteleostomi</taxon>
        <taxon>Actinopterygii</taxon>
        <taxon>Neopterygii</taxon>
        <taxon>Teleostei</taxon>
        <taxon>Anguilliformes</taxon>
        <taxon>Anguillidae</taxon>
        <taxon>Anguilla</taxon>
    </lineage>
</organism>
<evidence type="ECO:0000313" key="1">
    <source>
        <dbReference type="EMBL" id="JAH22449.1"/>
    </source>
</evidence>
<reference evidence="1" key="2">
    <citation type="journal article" date="2015" name="Fish Shellfish Immunol.">
        <title>Early steps in the European eel (Anguilla anguilla)-Vibrio vulnificus interaction in the gills: Role of the RtxA13 toxin.</title>
        <authorList>
            <person name="Callol A."/>
            <person name="Pajuelo D."/>
            <person name="Ebbesson L."/>
            <person name="Teles M."/>
            <person name="MacKenzie S."/>
            <person name="Amaro C."/>
        </authorList>
    </citation>
    <scope>NUCLEOTIDE SEQUENCE</scope>
</reference>
<dbReference type="EMBL" id="GBXM01086128">
    <property type="protein sequence ID" value="JAH22449.1"/>
    <property type="molecule type" value="Transcribed_RNA"/>
</dbReference>
<accession>A0A0E9R019</accession>
<proteinExistence type="predicted"/>
<sequence length="15" mass="1481">MSAECIGLVEGPSST</sequence>
<name>A0A0E9R019_ANGAN</name>
<protein>
    <submittedName>
        <fullName evidence="1">Uncharacterized protein</fullName>
    </submittedName>
</protein>
<reference evidence="1" key="1">
    <citation type="submission" date="2014-11" db="EMBL/GenBank/DDBJ databases">
        <authorList>
            <person name="Amaro Gonzalez C."/>
        </authorList>
    </citation>
    <scope>NUCLEOTIDE SEQUENCE</scope>
</reference>